<evidence type="ECO:0000313" key="13">
    <source>
        <dbReference type="EMBL" id="CAL8097407.1"/>
    </source>
</evidence>
<organism evidence="13 14">
    <name type="scientific">Orchesella dallaii</name>
    <dbReference type="NCBI Taxonomy" id="48710"/>
    <lineage>
        <taxon>Eukaryota</taxon>
        <taxon>Metazoa</taxon>
        <taxon>Ecdysozoa</taxon>
        <taxon>Arthropoda</taxon>
        <taxon>Hexapoda</taxon>
        <taxon>Collembola</taxon>
        <taxon>Entomobryomorpha</taxon>
        <taxon>Entomobryoidea</taxon>
        <taxon>Orchesellidae</taxon>
        <taxon>Orchesellinae</taxon>
        <taxon>Orchesella</taxon>
    </lineage>
</organism>
<dbReference type="EMBL" id="CAXLJM020000028">
    <property type="protein sequence ID" value="CAL8097407.1"/>
    <property type="molecule type" value="Genomic_DNA"/>
</dbReference>
<reference evidence="13 14" key="1">
    <citation type="submission" date="2024-08" db="EMBL/GenBank/DDBJ databases">
        <authorList>
            <person name="Cucini C."/>
            <person name="Frati F."/>
        </authorList>
    </citation>
    <scope>NUCLEOTIDE SEQUENCE [LARGE SCALE GENOMIC DNA]</scope>
</reference>
<evidence type="ECO:0000256" key="7">
    <source>
        <dbReference type="ARBA" id="ARBA00022892"/>
    </source>
</evidence>
<keyword evidence="3 11" id="KW-0853">WD repeat</keyword>
<dbReference type="Proteomes" id="UP001642540">
    <property type="component" value="Unassembled WGS sequence"/>
</dbReference>
<dbReference type="PROSITE" id="PS50082">
    <property type="entry name" value="WD_REPEATS_2"/>
    <property type="match status" value="1"/>
</dbReference>
<dbReference type="PANTHER" id="PTHR23284">
    <property type="entry name" value="PROLACTIN REGULATORY ELEMENT BINDING PROTEIN"/>
    <property type="match status" value="1"/>
</dbReference>
<keyword evidence="10 12" id="KW-0472">Membrane</keyword>
<evidence type="ECO:0000256" key="3">
    <source>
        <dbReference type="ARBA" id="ARBA00022574"/>
    </source>
</evidence>
<keyword evidence="14" id="KW-1185">Reference proteome</keyword>
<feature type="transmembrane region" description="Helical" evidence="12">
    <location>
        <begin position="406"/>
        <end position="424"/>
    </location>
</feature>
<dbReference type="SMART" id="SM00320">
    <property type="entry name" value="WD40"/>
    <property type="match status" value="2"/>
</dbReference>
<evidence type="ECO:0000256" key="5">
    <source>
        <dbReference type="ARBA" id="ARBA00022737"/>
    </source>
</evidence>
<dbReference type="PROSITE" id="PS50294">
    <property type="entry name" value="WD_REPEATS_REGION"/>
    <property type="match status" value="1"/>
</dbReference>
<keyword evidence="6" id="KW-0256">Endoplasmic reticulum</keyword>
<dbReference type="Gene3D" id="2.130.10.10">
    <property type="entry name" value="YVTN repeat-like/Quinoprotein amine dehydrogenase"/>
    <property type="match status" value="1"/>
</dbReference>
<dbReference type="Pfam" id="PF00400">
    <property type="entry name" value="WD40"/>
    <property type="match status" value="2"/>
</dbReference>
<gene>
    <name evidence="13" type="ORF">ODALV1_LOCUS9636</name>
</gene>
<dbReference type="PANTHER" id="PTHR23284:SF0">
    <property type="entry name" value="PROLACTIN REGULATORY ELEMENT-BINDING PROTEIN"/>
    <property type="match status" value="1"/>
</dbReference>
<feature type="repeat" description="WD" evidence="11">
    <location>
        <begin position="174"/>
        <end position="197"/>
    </location>
</feature>
<name>A0ABP1QDS1_9HEXA</name>
<keyword evidence="4 12" id="KW-0812">Transmembrane</keyword>
<dbReference type="InterPro" id="IPR045260">
    <property type="entry name" value="Sec12-like"/>
</dbReference>
<accession>A0ABP1QDS1</accession>
<dbReference type="InterPro" id="IPR036322">
    <property type="entry name" value="WD40_repeat_dom_sf"/>
</dbReference>
<keyword evidence="8" id="KW-0653">Protein transport</keyword>
<evidence type="ECO:0000256" key="1">
    <source>
        <dbReference type="ARBA" id="ARBA00004389"/>
    </source>
</evidence>
<dbReference type="InterPro" id="IPR015943">
    <property type="entry name" value="WD40/YVTN_repeat-like_dom_sf"/>
</dbReference>
<evidence type="ECO:0000256" key="10">
    <source>
        <dbReference type="ARBA" id="ARBA00023136"/>
    </source>
</evidence>
<keyword evidence="9 12" id="KW-1133">Transmembrane helix</keyword>
<evidence type="ECO:0000256" key="11">
    <source>
        <dbReference type="PROSITE-ProRule" id="PRU00221"/>
    </source>
</evidence>
<evidence type="ECO:0000256" key="9">
    <source>
        <dbReference type="ARBA" id="ARBA00022989"/>
    </source>
</evidence>
<sequence>MAVPAQGKINFPLYSVSPLSCNHVIVTGGGGAANTGVFNGFAICEIGYEKNDYVAYEVQRYNAGTSAIMNSAIGSLGNGKRFYLAAGKDADCYIYQVKLRPRDKQAGTKSTDTDKENANLRQRNVANGKPASNETEETTQHELNETFAGDLVFDIQTVVSVQTDFSLTDPCQRAVAFSPDSRLVVTGGADGILRVWNFPEMLQRSTINASKKEISDLDISPDRKLISCISGDGKCKIWSMVDGKLHCALDLPPEDEGKFKYKKARFGAVEDKRNTTRLFVILNPINYKQNKSYIQQWTGPGFAISQVSCVGEALSALAVSKCGRYIAIGSMTTGDVDIYIAYSLQRLKHIEKAHKTFVTGLAFLPPAQPNEEAVLAECDAAVVSISVDNQINIHYIEKTQGVSMKVAVVLIILVLFLTFMFYAVRRNYSYFVGFAHDTHVIMANRYADRAIRPFKLEDLFEDSRARDEGIKSDGAVRVATQCGGTGLGRGYSQQQCGAGDIARITNPAALIVRASDRGPEVVAEDLYTIPEGLFRQRRKRKGARLDSIHVMPSERKKKAPTTKAKEWAEAARKQEEFRRALVKLIHSMVPPAENIFPAEKIFHMMGDSFESDDGKIPKLDIQFDPNEKDLGELRYSFYIHNGLDAINIRPIESAWLNNIWRNVPLKLRHSYATLAAALSDEVYDEYRVAVKKAMIDFVLHEPDKHTQAQLDSGPRSDPMLRKVPKPWHPDVMKSKKRLLKHLHVVNPVLAYLHMVWRAVFR</sequence>
<keyword evidence="7" id="KW-0931">ER-Golgi transport</keyword>
<dbReference type="SUPFAM" id="SSF50978">
    <property type="entry name" value="WD40 repeat-like"/>
    <property type="match status" value="1"/>
</dbReference>
<evidence type="ECO:0000256" key="6">
    <source>
        <dbReference type="ARBA" id="ARBA00022824"/>
    </source>
</evidence>
<comment type="caution">
    <text evidence="13">The sequence shown here is derived from an EMBL/GenBank/DDBJ whole genome shotgun (WGS) entry which is preliminary data.</text>
</comment>
<proteinExistence type="predicted"/>
<comment type="subcellular location">
    <subcellularLocation>
        <location evidence="1">Endoplasmic reticulum membrane</location>
        <topology evidence="1">Single-pass membrane protein</topology>
    </subcellularLocation>
</comment>
<evidence type="ECO:0000313" key="14">
    <source>
        <dbReference type="Proteomes" id="UP001642540"/>
    </source>
</evidence>
<evidence type="ECO:0000256" key="4">
    <source>
        <dbReference type="ARBA" id="ARBA00022692"/>
    </source>
</evidence>
<protein>
    <recommendedName>
        <fullName evidence="15">Prolactin regulatory element-binding protein</fullName>
    </recommendedName>
</protein>
<keyword evidence="5" id="KW-0677">Repeat</keyword>
<evidence type="ECO:0008006" key="15">
    <source>
        <dbReference type="Google" id="ProtNLM"/>
    </source>
</evidence>
<evidence type="ECO:0000256" key="2">
    <source>
        <dbReference type="ARBA" id="ARBA00022448"/>
    </source>
</evidence>
<evidence type="ECO:0000256" key="8">
    <source>
        <dbReference type="ARBA" id="ARBA00022927"/>
    </source>
</evidence>
<keyword evidence="2" id="KW-0813">Transport</keyword>
<dbReference type="InterPro" id="IPR001680">
    <property type="entry name" value="WD40_rpt"/>
</dbReference>
<evidence type="ECO:0000256" key="12">
    <source>
        <dbReference type="SAM" id="Phobius"/>
    </source>
</evidence>